<sequence length="41" mass="5028">LKVIKVFLRKNKKLKCWEQALQKLKRRRGLDGDENNNNYRI</sequence>
<evidence type="ECO:0000313" key="2">
    <source>
        <dbReference type="Proteomes" id="UP000006727"/>
    </source>
</evidence>
<keyword evidence="2" id="KW-1185">Reference proteome</keyword>
<dbReference type="Proteomes" id="UP000006727">
    <property type="component" value="Chromosome 17"/>
</dbReference>
<protein>
    <submittedName>
        <fullName evidence="1">Uncharacterized protein</fullName>
    </submittedName>
</protein>
<dbReference type="InParanoid" id="A0A7I3YX70"/>
<dbReference type="EnsemblPlants" id="Pp3c17_20940V3.1">
    <property type="protein sequence ID" value="PAC:32905836.CDS.1"/>
    <property type="gene ID" value="Pp3c17_20940"/>
</dbReference>
<dbReference type="AlphaFoldDB" id="A0A7I3YX70"/>
<evidence type="ECO:0000313" key="1">
    <source>
        <dbReference type="EnsemblPlants" id="PAC:32905836.CDS.1"/>
    </source>
</evidence>
<accession>A0A7I3YX70</accession>
<dbReference type="EMBL" id="ABEU02000017">
    <property type="status" value="NOT_ANNOTATED_CDS"/>
    <property type="molecule type" value="Genomic_DNA"/>
</dbReference>
<proteinExistence type="predicted"/>
<reference evidence="1 2" key="1">
    <citation type="journal article" date="2008" name="Science">
        <title>The Physcomitrella genome reveals evolutionary insights into the conquest of land by plants.</title>
        <authorList>
            <person name="Rensing S."/>
            <person name="Lang D."/>
            <person name="Zimmer A."/>
            <person name="Terry A."/>
            <person name="Salamov A."/>
            <person name="Shapiro H."/>
            <person name="Nishiyama T."/>
            <person name="Perroud P.-F."/>
            <person name="Lindquist E."/>
            <person name="Kamisugi Y."/>
            <person name="Tanahashi T."/>
            <person name="Sakakibara K."/>
            <person name="Fujita T."/>
            <person name="Oishi K."/>
            <person name="Shin-I T."/>
            <person name="Kuroki Y."/>
            <person name="Toyoda A."/>
            <person name="Suzuki Y."/>
            <person name="Hashimoto A."/>
            <person name="Yamaguchi K."/>
            <person name="Sugano A."/>
            <person name="Kohara Y."/>
            <person name="Fujiyama A."/>
            <person name="Anterola A."/>
            <person name="Aoki S."/>
            <person name="Ashton N."/>
            <person name="Barbazuk W.B."/>
            <person name="Barker E."/>
            <person name="Bennetzen J."/>
            <person name="Bezanilla M."/>
            <person name="Blankenship R."/>
            <person name="Cho S.H."/>
            <person name="Dutcher S."/>
            <person name="Estelle M."/>
            <person name="Fawcett J.A."/>
            <person name="Gundlach H."/>
            <person name="Hanada K."/>
            <person name="Heyl A."/>
            <person name="Hicks K.A."/>
            <person name="Hugh J."/>
            <person name="Lohr M."/>
            <person name="Mayer K."/>
            <person name="Melkozernov A."/>
            <person name="Murata T."/>
            <person name="Nelson D."/>
            <person name="Pils B."/>
            <person name="Prigge M."/>
            <person name="Reiss B."/>
            <person name="Renner T."/>
            <person name="Rombauts S."/>
            <person name="Rushton P."/>
            <person name="Sanderfoot A."/>
            <person name="Schween G."/>
            <person name="Shiu S.-H."/>
            <person name="Stueber K."/>
            <person name="Theodoulou F.L."/>
            <person name="Tu H."/>
            <person name="Van de Peer Y."/>
            <person name="Verrier P.J."/>
            <person name="Waters E."/>
            <person name="Wood A."/>
            <person name="Yang L."/>
            <person name="Cove D."/>
            <person name="Cuming A."/>
            <person name="Hasebe M."/>
            <person name="Lucas S."/>
            <person name="Mishler D.B."/>
            <person name="Reski R."/>
            <person name="Grigoriev I."/>
            <person name="Quatrano R.S."/>
            <person name="Boore J.L."/>
        </authorList>
    </citation>
    <scope>NUCLEOTIDE SEQUENCE [LARGE SCALE GENOMIC DNA]</scope>
    <source>
        <strain evidence="1 2">cv. Gransden 2004</strain>
    </source>
</reference>
<reference evidence="1 2" key="2">
    <citation type="journal article" date="2018" name="Plant J.">
        <title>The Physcomitrella patens chromosome-scale assembly reveals moss genome structure and evolution.</title>
        <authorList>
            <person name="Lang D."/>
            <person name="Ullrich K.K."/>
            <person name="Murat F."/>
            <person name="Fuchs J."/>
            <person name="Jenkins J."/>
            <person name="Haas F.B."/>
            <person name="Piednoel M."/>
            <person name="Gundlach H."/>
            <person name="Van Bel M."/>
            <person name="Meyberg R."/>
            <person name="Vives C."/>
            <person name="Morata J."/>
            <person name="Symeonidi A."/>
            <person name="Hiss M."/>
            <person name="Muchero W."/>
            <person name="Kamisugi Y."/>
            <person name="Saleh O."/>
            <person name="Blanc G."/>
            <person name="Decker E.L."/>
            <person name="van Gessel N."/>
            <person name="Grimwood J."/>
            <person name="Hayes R.D."/>
            <person name="Graham S.W."/>
            <person name="Gunter L.E."/>
            <person name="McDaniel S.F."/>
            <person name="Hoernstein S.N.W."/>
            <person name="Larsson A."/>
            <person name="Li F.W."/>
            <person name="Perroud P.F."/>
            <person name="Phillips J."/>
            <person name="Ranjan P."/>
            <person name="Rokshar D.S."/>
            <person name="Rothfels C.J."/>
            <person name="Schneider L."/>
            <person name="Shu S."/>
            <person name="Stevenson D.W."/>
            <person name="Thummler F."/>
            <person name="Tillich M."/>
            <person name="Villarreal Aguilar J.C."/>
            <person name="Widiez T."/>
            <person name="Wong G.K."/>
            <person name="Wymore A."/>
            <person name="Zhang Y."/>
            <person name="Zimmer A.D."/>
            <person name="Quatrano R.S."/>
            <person name="Mayer K.F.X."/>
            <person name="Goodstein D."/>
            <person name="Casacuberta J.M."/>
            <person name="Vandepoele K."/>
            <person name="Reski R."/>
            <person name="Cuming A.C."/>
            <person name="Tuskan G.A."/>
            <person name="Maumus F."/>
            <person name="Salse J."/>
            <person name="Schmutz J."/>
            <person name="Rensing S.A."/>
        </authorList>
    </citation>
    <scope>NUCLEOTIDE SEQUENCE [LARGE SCALE GENOMIC DNA]</scope>
    <source>
        <strain evidence="1 2">cv. Gransden 2004</strain>
    </source>
</reference>
<dbReference type="Gramene" id="Pp3c17_20940V3.1">
    <property type="protein sequence ID" value="PAC:32905836.CDS.1"/>
    <property type="gene ID" value="Pp3c17_20940"/>
</dbReference>
<reference evidence="1" key="3">
    <citation type="submission" date="2020-12" db="UniProtKB">
        <authorList>
            <consortium name="EnsemblPlants"/>
        </authorList>
    </citation>
    <scope>IDENTIFICATION</scope>
</reference>
<name>A0A7I3YX70_PHYPA</name>
<organism evidence="1 2">
    <name type="scientific">Physcomitrium patens</name>
    <name type="common">Spreading-leaved earth moss</name>
    <name type="synonym">Physcomitrella patens</name>
    <dbReference type="NCBI Taxonomy" id="3218"/>
    <lineage>
        <taxon>Eukaryota</taxon>
        <taxon>Viridiplantae</taxon>
        <taxon>Streptophyta</taxon>
        <taxon>Embryophyta</taxon>
        <taxon>Bryophyta</taxon>
        <taxon>Bryophytina</taxon>
        <taxon>Bryopsida</taxon>
        <taxon>Funariidae</taxon>
        <taxon>Funariales</taxon>
        <taxon>Funariaceae</taxon>
        <taxon>Physcomitrium</taxon>
    </lineage>
</organism>